<keyword evidence="2" id="KW-1185">Reference proteome</keyword>
<proteinExistence type="predicted"/>
<gene>
    <name evidence="1" type="ORF">GGQ83_002000</name>
</gene>
<organism evidence="1 2">
    <name type="scientific">Roseococcus suduntuyensis</name>
    <dbReference type="NCBI Taxonomy" id="455361"/>
    <lineage>
        <taxon>Bacteria</taxon>
        <taxon>Pseudomonadati</taxon>
        <taxon>Pseudomonadota</taxon>
        <taxon>Alphaproteobacteria</taxon>
        <taxon>Acetobacterales</taxon>
        <taxon>Roseomonadaceae</taxon>
        <taxon>Roseococcus</taxon>
    </lineage>
</organism>
<accession>A0A840ADK0</accession>
<evidence type="ECO:0000313" key="2">
    <source>
        <dbReference type="Proteomes" id="UP000553193"/>
    </source>
</evidence>
<comment type="caution">
    <text evidence="1">The sequence shown here is derived from an EMBL/GenBank/DDBJ whole genome shotgun (WGS) entry which is preliminary data.</text>
</comment>
<dbReference type="RefSeq" id="WP_184383609.1">
    <property type="nucleotide sequence ID" value="NZ_JACIDJ010000002.1"/>
</dbReference>
<evidence type="ECO:0000313" key="1">
    <source>
        <dbReference type="EMBL" id="MBB3898563.1"/>
    </source>
</evidence>
<sequence length="78" mass="8723">MTDREARAARNQERILAAFLAKKAEFNALLAELAQASEDHFGADPETVLWSEAAWLSDATAKLKDIADQYFRRGEHAC</sequence>
<protein>
    <submittedName>
        <fullName evidence="1">Uncharacterized protein</fullName>
    </submittedName>
</protein>
<reference evidence="1 2" key="1">
    <citation type="submission" date="2020-08" db="EMBL/GenBank/DDBJ databases">
        <title>Genomic Encyclopedia of Type Strains, Phase IV (KMG-IV): sequencing the most valuable type-strain genomes for metagenomic binning, comparative biology and taxonomic classification.</title>
        <authorList>
            <person name="Goeker M."/>
        </authorList>
    </citation>
    <scope>NUCLEOTIDE SEQUENCE [LARGE SCALE GENOMIC DNA]</scope>
    <source>
        <strain evidence="1 2">DSM 19979</strain>
    </source>
</reference>
<dbReference type="AlphaFoldDB" id="A0A840ADK0"/>
<dbReference type="EMBL" id="JACIDJ010000002">
    <property type="protein sequence ID" value="MBB3898563.1"/>
    <property type="molecule type" value="Genomic_DNA"/>
</dbReference>
<dbReference type="Proteomes" id="UP000553193">
    <property type="component" value="Unassembled WGS sequence"/>
</dbReference>
<name>A0A840ADK0_9PROT</name>